<dbReference type="EMBL" id="UYRU01078675">
    <property type="protein sequence ID" value="VDN29376.1"/>
    <property type="molecule type" value="Genomic_DNA"/>
</dbReference>
<proteinExistence type="predicted"/>
<name>A0A3P7QF57_DIBLA</name>
<evidence type="ECO:0000313" key="2">
    <source>
        <dbReference type="Proteomes" id="UP000281553"/>
    </source>
</evidence>
<sequence length="73" mass="8026">MSVELPPEEEEEVEQREPGQLVIANTNATARHITFCSTHSLNPGRHHQGQSTALTGEFTATFVNSSTVQDFDV</sequence>
<keyword evidence="2" id="KW-1185">Reference proteome</keyword>
<evidence type="ECO:0000313" key="1">
    <source>
        <dbReference type="EMBL" id="VDN29376.1"/>
    </source>
</evidence>
<gene>
    <name evidence="1" type="ORF">DILT_LOCUS15357</name>
</gene>
<dbReference type="AlphaFoldDB" id="A0A3P7QF57"/>
<accession>A0A3P7QF57</accession>
<dbReference type="Proteomes" id="UP000281553">
    <property type="component" value="Unassembled WGS sequence"/>
</dbReference>
<reference evidence="1 2" key="1">
    <citation type="submission" date="2018-11" db="EMBL/GenBank/DDBJ databases">
        <authorList>
            <consortium name="Pathogen Informatics"/>
        </authorList>
    </citation>
    <scope>NUCLEOTIDE SEQUENCE [LARGE SCALE GENOMIC DNA]</scope>
</reference>
<protein>
    <submittedName>
        <fullName evidence="1">Uncharacterized protein</fullName>
    </submittedName>
</protein>
<dbReference type="OrthoDB" id="6263040at2759"/>
<organism evidence="1 2">
    <name type="scientific">Dibothriocephalus latus</name>
    <name type="common">Fish tapeworm</name>
    <name type="synonym">Diphyllobothrium latum</name>
    <dbReference type="NCBI Taxonomy" id="60516"/>
    <lineage>
        <taxon>Eukaryota</taxon>
        <taxon>Metazoa</taxon>
        <taxon>Spiralia</taxon>
        <taxon>Lophotrochozoa</taxon>
        <taxon>Platyhelminthes</taxon>
        <taxon>Cestoda</taxon>
        <taxon>Eucestoda</taxon>
        <taxon>Diphyllobothriidea</taxon>
        <taxon>Diphyllobothriidae</taxon>
        <taxon>Dibothriocephalus</taxon>
    </lineage>
</organism>